<dbReference type="Gene3D" id="3.40.630.30">
    <property type="match status" value="1"/>
</dbReference>
<evidence type="ECO:0000313" key="5">
    <source>
        <dbReference type="Proteomes" id="UP000264071"/>
    </source>
</evidence>
<dbReference type="GO" id="GO:0016747">
    <property type="term" value="F:acyltransferase activity, transferring groups other than amino-acyl groups"/>
    <property type="evidence" value="ECO:0007669"/>
    <property type="project" value="InterPro"/>
</dbReference>
<evidence type="ECO:0000256" key="1">
    <source>
        <dbReference type="ARBA" id="ARBA00022679"/>
    </source>
</evidence>
<dbReference type="PROSITE" id="PS51186">
    <property type="entry name" value="GNAT"/>
    <property type="match status" value="1"/>
</dbReference>
<organism evidence="4 5">
    <name type="scientific">Gemmatimonas aurantiaca</name>
    <dbReference type="NCBI Taxonomy" id="173480"/>
    <lineage>
        <taxon>Bacteria</taxon>
        <taxon>Pseudomonadati</taxon>
        <taxon>Gemmatimonadota</taxon>
        <taxon>Gemmatimonadia</taxon>
        <taxon>Gemmatimonadales</taxon>
        <taxon>Gemmatimonadaceae</taxon>
        <taxon>Gemmatimonas</taxon>
    </lineage>
</organism>
<proteinExistence type="predicted"/>
<dbReference type="PANTHER" id="PTHR43877">
    <property type="entry name" value="AMINOALKYLPHOSPHONATE N-ACETYLTRANSFERASE-RELATED-RELATED"/>
    <property type="match status" value="1"/>
</dbReference>
<protein>
    <submittedName>
        <fullName evidence="4">N-acetyltransferase</fullName>
    </submittedName>
</protein>
<reference evidence="4 5" key="1">
    <citation type="journal article" date="2018" name="Nat. Biotechnol.">
        <title>A standardized bacterial taxonomy based on genome phylogeny substantially revises the tree of life.</title>
        <authorList>
            <person name="Parks D.H."/>
            <person name="Chuvochina M."/>
            <person name="Waite D.W."/>
            <person name="Rinke C."/>
            <person name="Skarshewski A."/>
            <person name="Chaumeil P.A."/>
            <person name="Hugenholtz P."/>
        </authorList>
    </citation>
    <scope>NUCLEOTIDE SEQUENCE [LARGE SCALE GENOMIC DNA]</scope>
    <source>
        <strain evidence="4">UBA8844</strain>
    </source>
</reference>
<dbReference type="Proteomes" id="UP000264071">
    <property type="component" value="Unassembled WGS sequence"/>
</dbReference>
<sequence length="183" mass="20877">MSDSASSVIRMATVSDAPAWSDFARRVFLDTFGPNNDPDDLAEYMRDAFTHEQQRGELEDPQNRCMLAECEGVLAGYTLLRAGAYGASDESTDERLLQATRPLEIQRFYVDHAFHGRGIAQQMMAEALAHAVSLHSDVVWLGVWEHNPRAIRFYEKYGFFKAGAHRFRLGRDVQRDYVMMRPL</sequence>
<feature type="domain" description="N-acetyltransferase" evidence="3">
    <location>
        <begin position="7"/>
        <end position="183"/>
    </location>
</feature>
<accession>A0A3D4VDB6</accession>
<dbReference type="InterPro" id="IPR000182">
    <property type="entry name" value="GNAT_dom"/>
</dbReference>
<dbReference type="InterPro" id="IPR050832">
    <property type="entry name" value="Bact_Acetyltransf"/>
</dbReference>
<dbReference type="InterPro" id="IPR016181">
    <property type="entry name" value="Acyl_CoA_acyltransferase"/>
</dbReference>
<keyword evidence="1 4" id="KW-0808">Transferase</keyword>
<dbReference type="AlphaFoldDB" id="A0A3D4VDB6"/>
<gene>
    <name evidence="4" type="ORF">DGD08_18160</name>
</gene>
<evidence type="ECO:0000256" key="2">
    <source>
        <dbReference type="ARBA" id="ARBA00023315"/>
    </source>
</evidence>
<dbReference type="OMA" id="QFFFVYF"/>
<dbReference type="CDD" id="cd04301">
    <property type="entry name" value="NAT_SF"/>
    <property type="match status" value="1"/>
</dbReference>
<dbReference type="SUPFAM" id="SSF55729">
    <property type="entry name" value="Acyl-CoA N-acyltransferases (Nat)"/>
    <property type="match status" value="1"/>
</dbReference>
<evidence type="ECO:0000259" key="3">
    <source>
        <dbReference type="PROSITE" id="PS51186"/>
    </source>
</evidence>
<dbReference type="Pfam" id="PF00583">
    <property type="entry name" value="Acetyltransf_1"/>
    <property type="match status" value="1"/>
</dbReference>
<dbReference type="EMBL" id="DPIY01000012">
    <property type="protein sequence ID" value="HCT59130.1"/>
    <property type="molecule type" value="Genomic_DNA"/>
</dbReference>
<comment type="caution">
    <text evidence="4">The sequence shown here is derived from an EMBL/GenBank/DDBJ whole genome shotgun (WGS) entry which is preliminary data.</text>
</comment>
<name>A0A3D4VDB6_9BACT</name>
<evidence type="ECO:0000313" key="4">
    <source>
        <dbReference type="EMBL" id="HCT59130.1"/>
    </source>
</evidence>
<keyword evidence="2" id="KW-0012">Acyltransferase</keyword>